<dbReference type="PANTHER" id="PTHR39198:SF1">
    <property type="entry name" value="ALPHA-GALACTOSIDASE NEW3 DOMAIN-CONTAINING PROTEIN"/>
    <property type="match status" value="1"/>
</dbReference>
<evidence type="ECO:0000259" key="2">
    <source>
        <dbReference type="Pfam" id="PF10633"/>
    </source>
</evidence>
<dbReference type="KEGG" id="afg:AFULGI_00012370"/>
<proteinExistence type="predicted"/>
<dbReference type="Gene3D" id="2.60.40.10">
    <property type="entry name" value="Immunoglobulins"/>
    <property type="match status" value="2"/>
</dbReference>
<dbReference type="InterPro" id="IPR013784">
    <property type="entry name" value="Carb-bd-like_fold"/>
</dbReference>
<dbReference type="Pfam" id="PF13620">
    <property type="entry name" value="CarboxypepD_reg"/>
    <property type="match status" value="1"/>
</dbReference>
<dbReference type="Pfam" id="PF10633">
    <property type="entry name" value="NPCBM_assoc"/>
    <property type="match status" value="1"/>
</dbReference>
<evidence type="ECO:0000313" key="4">
    <source>
        <dbReference type="Proteomes" id="UP000028501"/>
    </source>
</evidence>
<dbReference type="RefSeq" id="WP_048095552.1">
    <property type="nucleotide sequence ID" value="NZ_CP006577.1"/>
</dbReference>
<dbReference type="SUPFAM" id="SSF49452">
    <property type="entry name" value="Starch-binding domain-like"/>
    <property type="match status" value="1"/>
</dbReference>
<dbReference type="PANTHER" id="PTHR39198">
    <property type="entry name" value="HYPOTHETICAL MEMBRANE PROTEIN, CONSERVED"/>
    <property type="match status" value="1"/>
</dbReference>
<feature type="domain" description="Alpha-galactosidase NEW3" evidence="2">
    <location>
        <begin position="434"/>
        <end position="508"/>
    </location>
</feature>
<dbReference type="AlphaFoldDB" id="A0A075WE81"/>
<protein>
    <submittedName>
        <fullName evidence="3">Putative membrane protein</fullName>
    </submittedName>
</protein>
<keyword evidence="1" id="KW-0812">Transmembrane</keyword>
<accession>A0A075WE81</accession>
<evidence type="ECO:0000313" key="3">
    <source>
        <dbReference type="EMBL" id="AIG98012.1"/>
    </source>
</evidence>
<dbReference type="InterPro" id="IPR013783">
    <property type="entry name" value="Ig-like_fold"/>
</dbReference>
<dbReference type="HOGENOM" id="CLU_024113_0_0_2"/>
<evidence type="ECO:0000256" key="1">
    <source>
        <dbReference type="SAM" id="Phobius"/>
    </source>
</evidence>
<keyword evidence="1" id="KW-1133">Transmembrane helix</keyword>
<dbReference type="EMBL" id="CP006577">
    <property type="protein sequence ID" value="AIG98012.1"/>
    <property type="molecule type" value="Genomic_DNA"/>
</dbReference>
<sequence>MKFFRFFLLAAIAALLTGSIECELKEITAAPGEEVSIPLTVKNDEGNESTFQLSYSFWYGEAEGYFYYNGQRVNSLRLNSSESADLTFKFLAPEKPGRYYLYLHADGSAGVTVNVELPEKPLRISLDNTGIVAEGGDVIEVNALLENTLNSPLEVDLSCDAPKGWECRFYDGDVEVYRTVVGEGGKQLRVQVDIDSTADVGKYAVTLHIGPQTKEFEVFVKESHAGEKGEVRLRVVDKDGEGVASARITAGNETFFTSGDGEAIFEVEPGTYDLKIEKGGYYEKTIRDVKVRGGRTNDLGTVFLEKKAYYAELSVSSSRITVSIGDVASLNVRIENRGYGEDQYALSLEGLPPDFTYNFREGELAVSEVYLEGGEEKDITLEIYTPATAEVGDYSLKIVAKGKYTAEKDLKLSVVGRMAAYFSLEGGMYTVKASPGEELELKGYVENSGRGVTLTNVKVKLELPQGWSGEVSPEVIPSVKPGERGEVNLRIRVPPDAKPSEYRITVETTSDQMTMSDRISVVVGESSAATFVGLGIIAVTILALIILIKKVGRR</sequence>
<dbReference type="GeneID" id="24794744"/>
<organism evidence="3 4">
    <name type="scientific">Archaeoglobus fulgidus DSM 8774</name>
    <dbReference type="NCBI Taxonomy" id="1344584"/>
    <lineage>
        <taxon>Archaea</taxon>
        <taxon>Methanobacteriati</taxon>
        <taxon>Methanobacteriota</taxon>
        <taxon>Archaeoglobi</taxon>
        <taxon>Archaeoglobales</taxon>
        <taxon>Archaeoglobaceae</taxon>
        <taxon>Archaeoglobus</taxon>
    </lineage>
</organism>
<dbReference type="Gene3D" id="2.60.40.1120">
    <property type="entry name" value="Carboxypeptidase-like, regulatory domain"/>
    <property type="match status" value="1"/>
</dbReference>
<keyword evidence="1" id="KW-0472">Membrane</keyword>
<dbReference type="InterPro" id="IPR018905">
    <property type="entry name" value="A-galactase_NEW3"/>
</dbReference>
<feature type="transmembrane region" description="Helical" evidence="1">
    <location>
        <begin position="528"/>
        <end position="548"/>
    </location>
</feature>
<name>A0A075WE81_ARCFL</name>
<dbReference type="GO" id="GO:0030246">
    <property type="term" value="F:carbohydrate binding"/>
    <property type="evidence" value="ECO:0007669"/>
    <property type="project" value="InterPro"/>
</dbReference>
<dbReference type="Proteomes" id="UP000028501">
    <property type="component" value="Chromosome"/>
</dbReference>
<gene>
    <name evidence="3" type="ORF">AFULGI_00012370</name>
</gene>
<reference evidence="3 4" key="1">
    <citation type="submission" date="2013-07" db="EMBL/GenBank/DDBJ databases">
        <title>Genome of Archaeoglobus fulgidus.</title>
        <authorList>
            <person name="Fiebig A."/>
            <person name="Birkeland N.-K."/>
        </authorList>
    </citation>
    <scope>NUCLEOTIDE SEQUENCE [LARGE SCALE GENOMIC DNA]</scope>
    <source>
        <strain evidence="3 4">DSM 8774</strain>
    </source>
</reference>